<feature type="domain" description="AB hydrolase-1" evidence="1">
    <location>
        <begin position="42"/>
        <end position="195"/>
    </location>
</feature>
<proteinExistence type="predicted"/>
<dbReference type="RefSeq" id="WP_003613869.1">
    <property type="nucleotide sequence ID" value="NZ_ADVE02000001.1"/>
</dbReference>
<keyword evidence="3" id="KW-1185">Reference proteome</keyword>
<dbReference type="KEGG" id="mtw:CQW49_16380"/>
<dbReference type="Proteomes" id="UP000230709">
    <property type="component" value="Chromosome"/>
</dbReference>
<evidence type="ECO:0000259" key="1">
    <source>
        <dbReference type="Pfam" id="PF00561"/>
    </source>
</evidence>
<evidence type="ECO:0000313" key="3">
    <source>
        <dbReference type="Proteomes" id="UP000230709"/>
    </source>
</evidence>
<dbReference type="SUPFAM" id="SSF53474">
    <property type="entry name" value="alpha/beta-Hydrolases"/>
    <property type="match status" value="1"/>
</dbReference>
<dbReference type="GO" id="GO:0016787">
    <property type="term" value="F:hydrolase activity"/>
    <property type="evidence" value="ECO:0007669"/>
    <property type="project" value="UniProtKB-KW"/>
</dbReference>
<dbReference type="InterPro" id="IPR029058">
    <property type="entry name" value="AB_hydrolase_fold"/>
</dbReference>
<keyword evidence="2" id="KW-0378">Hydrolase</keyword>
<dbReference type="PANTHER" id="PTHR43194:SF2">
    <property type="entry name" value="PEROXISOMAL MEMBRANE PROTEIN LPX1"/>
    <property type="match status" value="1"/>
</dbReference>
<dbReference type="InterPro" id="IPR000073">
    <property type="entry name" value="AB_hydrolase_1"/>
</dbReference>
<sequence>MDRQAVRRESRFVSAADGRRLHVVDYLPAEGSLLADGAAATPVVCLPGLTRSAEDFERVALALAQRGRRVLALDYRGRGLSDWDPDWRRYCLDVEEADLFAVLDASDVGRASFIGTSRGGIHLMRLAARRPEILHAAVVNDIGPVIEAGGLRRIKSYVGRMPTVPSMAIAVATLKLVAGPQFPALTQDEWEAFARASFAETDGRLTLRYDPELAHVLDDVGPDSGPILFEEEWKAMESIPALVIRGGLSDLLSPETFAAMAEGHPLLERLTVEGQGHAPLLLDPPTIAAVVDFIERRG</sequence>
<accession>A0A2D2D342</accession>
<dbReference type="AlphaFoldDB" id="A0A2D2D342"/>
<protein>
    <submittedName>
        <fullName evidence="2">Alpha/beta hydrolase</fullName>
    </submittedName>
</protein>
<dbReference type="Pfam" id="PF00561">
    <property type="entry name" value="Abhydrolase_1"/>
    <property type="match status" value="1"/>
</dbReference>
<dbReference type="EMBL" id="CP023737">
    <property type="protein sequence ID" value="ATQ69279.1"/>
    <property type="molecule type" value="Genomic_DNA"/>
</dbReference>
<gene>
    <name evidence="2" type="ORF">CQW49_16380</name>
</gene>
<organism evidence="2 3">
    <name type="scientific">Methylosinus trichosporium (strain ATCC 35070 / NCIMB 11131 / UNIQEM 75 / OB3b)</name>
    <dbReference type="NCBI Taxonomy" id="595536"/>
    <lineage>
        <taxon>Bacteria</taxon>
        <taxon>Pseudomonadati</taxon>
        <taxon>Pseudomonadota</taxon>
        <taxon>Alphaproteobacteria</taxon>
        <taxon>Hyphomicrobiales</taxon>
        <taxon>Methylocystaceae</taxon>
        <taxon>Methylosinus</taxon>
    </lineage>
</organism>
<reference evidence="3" key="1">
    <citation type="submission" date="2017-10" db="EMBL/GenBank/DDBJ databases">
        <title>Completed PacBio SMRT sequence of Methylosinus trichosporium OB3b reveals presence of a third large plasmid.</title>
        <authorList>
            <person name="Charles T.C."/>
            <person name="Lynch M.D.J."/>
            <person name="Heil J.R."/>
            <person name="Cheng J."/>
        </authorList>
    </citation>
    <scope>NUCLEOTIDE SEQUENCE [LARGE SCALE GENOMIC DNA]</scope>
    <source>
        <strain evidence="3">OB3b</strain>
    </source>
</reference>
<dbReference type="Gene3D" id="3.40.50.1820">
    <property type="entry name" value="alpha/beta hydrolase"/>
    <property type="match status" value="1"/>
</dbReference>
<dbReference type="PANTHER" id="PTHR43194">
    <property type="entry name" value="HYDROLASE ALPHA/BETA FOLD FAMILY"/>
    <property type="match status" value="1"/>
</dbReference>
<dbReference type="STRING" id="595536.GCA_000178815_01905"/>
<name>A0A2D2D342_METT3</name>
<evidence type="ECO:0000313" key="2">
    <source>
        <dbReference type="EMBL" id="ATQ69279.1"/>
    </source>
</evidence>
<dbReference type="InterPro" id="IPR050228">
    <property type="entry name" value="Carboxylesterase_BioH"/>
</dbReference>